<reference evidence="1 2" key="1">
    <citation type="journal article" date="2022" name="Front. Microbiol.">
        <title>Identification and characterization of a novel class of self-sufficient cytochrome P450 hydroxylase involved in cyclohexanecarboxylate degradation in Paraburkholderia terrae strain KU-64.</title>
        <authorList>
            <person name="Yamamoto T."/>
            <person name="Hasegawa Y."/>
            <person name="Iwaki H."/>
        </authorList>
    </citation>
    <scope>NUCLEOTIDE SEQUENCE [LARGE SCALE GENOMIC DNA]</scope>
    <source>
        <strain evidence="1 2">KU-64</strain>
    </source>
</reference>
<evidence type="ECO:0000313" key="2">
    <source>
        <dbReference type="Proteomes" id="UP001319874"/>
    </source>
</evidence>
<organism evidence="1 2">
    <name type="scientific">Paraburkholderia terrae</name>
    <dbReference type="NCBI Taxonomy" id="311230"/>
    <lineage>
        <taxon>Bacteria</taxon>
        <taxon>Pseudomonadati</taxon>
        <taxon>Pseudomonadota</taxon>
        <taxon>Betaproteobacteria</taxon>
        <taxon>Burkholderiales</taxon>
        <taxon>Burkholderiaceae</taxon>
        <taxon>Paraburkholderia</taxon>
    </lineage>
</organism>
<proteinExistence type="predicted"/>
<sequence length="71" mass="7710">MAALHGRRSARLCKLVGNLTSGTGLTHTKGHALLQALSLWNELRTCLEPMPIDAIRIRNTAEDFSVVIAAQ</sequence>
<protein>
    <submittedName>
        <fullName evidence="1">Uncharacterized protein</fullName>
    </submittedName>
</protein>
<name>A0ABM7U9S0_9BURK</name>
<evidence type="ECO:0000313" key="1">
    <source>
        <dbReference type="EMBL" id="BCZ84571.1"/>
    </source>
</evidence>
<dbReference type="Proteomes" id="UP001319874">
    <property type="component" value="Chromosome 4"/>
</dbReference>
<accession>A0ABM7U9S0</accession>
<keyword evidence="2" id="KW-1185">Reference proteome</keyword>
<gene>
    <name evidence="1" type="ORF">PTKU64_82460</name>
</gene>
<dbReference type="EMBL" id="AP024958">
    <property type="protein sequence ID" value="BCZ84571.1"/>
    <property type="molecule type" value="Genomic_DNA"/>
</dbReference>